<organism evidence="1">
    <name type="scientific">Moorella thermoacetica Y72</name>
    <dbReference type="NCBI Taxonomy" id="1325331"/>
    <lineage>
        <taxon>Bacteria</taxon>
        <taxon>Bacillati</taxon>
        <taxon>Bacillota</taxon>
        <taxon>Clostridia</taxon>
        <taxon>Neomoorellales</taxon>
        <taxon>Neomoorellaceae</taxon>
        <taxon>Neomoorella</taxon>
    </lineage>
</organism>
<proteinExistence type="predicted"/>
<dbReference type="EMBL" id="DF238840">
    <property type="protein sequence ID" value="GAF26750.1"/>
    <property type="molecule type" value="Genomic_DNA"/>
</dbReference>
<dbReference type="AlphaFoldDB" id="A0A0S6UGR1"/>
<sequence length="34" mass="3860">MFYAGRFMEQLSAGGEEKKLGIHCGFGVERRVVR</sequence>
<dbReference type="Proteomes" id="UP000063718">
    <property type="component" value="Unassembled WGS sequence"/>
</dbReference>
<accession>A0A0S6UGR1</accession>
<protein>
    <submittedName>
        <fullName evidence="1">Uncharacterized protein</fullName>
    </submittedName>
</protein>
<evidence type="ECO:0000313" key="1">
    <source>
        <dbReference type="EMBL" id="GAF26750.1"/>
    </source>
</evidence>
<reference evidence="1" key="1">
    <citation type="journal article" date="2014" name="Gene">
        <title>Genome-guided analysis of transformation efficiency and carbon dioxide assimilation by Moorella thermoacetica Y72.</title>
        <authorList>
            <person name="Tsukahara K."/>
            <person name="Kita A."/>
            <person name="Nakashimada Y."/>
            <person name="Hoshino T."/>
            <person name="Murakami K."/>
        </authorList>
    </citation>
    <scope>NUCLEOTIDE SEQUENCE [LARGE SCALE GENOMIC DNA]</scope>
    <source>
        <strain evidence="1">Y72</strain>
    </source>
</reference>
<gene>
    <name evidence="1" type="ORF">MTY_2090</name>
</gene>
<name>A0A0S6UGR1_NEOTH</name>